<dbReference type="Proteomes" id="UP000230161">
    <property type="component" value="Unassembled WGS sequence"/>
</dbReference>
<organism evidence="1 2">
    <name type="scientific">Compostimonas suwonensis</name>
    <dbReference type="NCBI Taxonomy" id="1048394"/>
    <lineage>
        <taxon>Bacteria</taxon>
        <taxon>Bacillati</taxon>
        <taxon>Actinomycetota</taxon>
        <taxon>Actinomycetes</taxon>
        <taxon>Micrococcales</taxon>
        <taxon>Microbacteriaceae</taxon>
        <taxon>Compostimonas</taxon>
    </lineage>
</organism>
<dbReference type="InterPro" id="IPR013813">
    <property type="entry name" value="Endoribo_LPSP/chorism_mut-like"/>
</dbReference>
<protein>
    <recommendedName>
        <fullName evidence="3">Enamine deaminase RidA (YjgF/YER057c/UK114 family)</fullName>
    </recommendedName>
</protein>
<dbReference type="OrthoDB" id="9806229at2"/>
<comment type="caution">
    <text evidence="1">The sequence shown here is derived from an EMBL/GenBank/DDBJ whole genome shotgun (WGS) entry which is preliminary data.</text>
</comment>
<reference evidence="1 2" key="1">
    <citation type="submission" date="2017-11" db="EMBL/GenBank/DDBJ databases">
        <title>Genomic Encyclopedia of Archaeal and Bacterial Type Strains, Phase II (KMG-II): From Individual Species to Whole Genera.</title>
        <authorList>
            <person name="Goeker M."/>
        </authorList>
    </citation>
    <scope>NUCLEOTIDE SEQUENCE [LARGE SCALE GENOMIC DNA]</scope>
    <source>
        <strain evidence="1 2">DSM 25625</strain>
    </source>
</reference>
<proteinExistence type="predicted"/>
<dbReference type="CDD" id="cd02199">
    <property type="entry name" value="YjgF_YER057c_UK114_like_1"/>
    <property type="match status" value="1"/>
</dbReference>
<dbReference type="SUPFAM" id="SSF55298">
    <property type="entry name" value="YjgF-like"/>
    <property type="match status" value="1"/>
</dbReference>
<dbReference type="Gene3D" id="3.30.1330.40">
    <property type="entry name" value="RutC-like"/>
    <property type="match status" value="1"/>
</dbReference>
<keyword evidence="2" id="KW-1185">Reference proteome</keyword>
<name>A0A2M9C0D6_9MICO</name>
<evidence type="ECO:0008006" key="3">
    <source>
        <dbReference type="Google" id="ProtNLM"/>
    </source>
</evidence>
<dbReference type="AlphaFoldDB" id="A0A2M9C0D6"/>
<evidence type="ECO:0000313" key="2">
    <source>
        <dbReference type="Proteomes" id="UP000230161"/>
    </source>
</evidence>
<sequence>MSRVASLLEQLGLVLPQPATPPPCFAFSSEWARARGNRVCVSGHSAQTADGVLAGPFGKVPSEVPLDAATEAARATVLSVLGSVKRAIGDPNRNSAWLTVTGMVNAEALHGCRGVRCSSGRTVFGAP</sequence>
<dbReference type="RefSeq" id="WP_100344244.1">
    <property type="nucleotide sequence ID" value="NZ_PGFB01000002.1"/>
</dbReference>
<dbReference type="InterPro" id="IPR035959">
    <property type="entry name" value="RutC-like_sf"/>
</dbReference>
<dbReference type="EMBL" id="PGFB01000002">
    <property type="protein sequence ID" value="PJJ63784.1"/>
    <property type="molecule type" value="Genomic_DNA"/>
</dbReference>
<evidence type="ECO:0000313" key="1">
    <source>
        <dbReference type="EMBL" id="PJJ63784.1"/>
    </source>
</evidence>
<accession>A0A2M9C0D6</accession>
<gene>
    <name evidence="1" type="ORF">CLV54_1459</name>
</gene>